<sequence length="177" mass="20197">MKSKDKALAKHVEAVPTGVDLDGFLGRFTMEFDCYDEIVKRVGEELEANGMPSGEIETLAYPNAIHKIASLSVKHNVTERQITKKDFLSNLMAIRKTAISRWTLALKTREKLLQARRKQLKIHLDKNSRLRYFVIDPSNIKDFDSEIVLLFLTTLASITLSLHTSTHLSYVFMQTET</sequence>
<dbReference type="Proteomes" id="UP000289555">
    <property type="component" value="Chromosome"/>
</dbReference>
<proteinExistence type="predicted"/>
<protein>
    <submittedName>
        <fullName evidence="1">Uncharacterized protein</fullName>
    </submittedName>
</protein>
<dbReference type="EMBL" id="AP019416">
    <property type="protein sequence ID" value="BBI53863.1"/>
    <property type="molecule type" value="Genomic_DNA"/>
</dbReference>
<keyword evidence="2" id="KW-1185">Reference proteome</keyword>
<evidence type="ECO:0000313" key="1">
    <source>
        <dbReference type="EMBL" id="BBI53863.1"/>
    </source>
</evidence>
<evidence type="ECO:0000313" key="2">
    <source>
        <dbReference type="Proteomes" id="UP000289555"/>
    </source>
</evidence>
<name>A0ABN5XAQ8_9GAMM</name>
<gene>
    <name evidence="1" type="ORF">HORIV_62840</name>
</gene>
<accession>A0ABN5XAQ8</accession>
<organism evidence="1 2">
    <name type="scientific">Vreelandella olivaria</name>
    <dbReference type="NCBI Taxonomy" id="390919"/>
    <lineage>
        <taxon>Bacteria</taxon>
        <taxon>Pseudomonadati</taxon>
        <taxon>Pseudomonadota</taxon>
        <taxon>Gammaproteobacteria</taxon>
        <taxon>Oceanospirillales</taxon>
        <taxon>Halomonadaceae</taxon>
        <taxon>Vreelandella</taxon>
    </lineage>
</organism>
<reference evidence="2" key="1">
    <citation type="journal article" date="2019" name="Microbiol. Resour. Announc.">
        <title>Complete Genome Sequence of Halomonas olivaria, a Moderately Halophilic Bacterium Isolated from Olive Processing Effluents, Obtained by Nanopore Sequencing.</title>
        <authorList>
            <person name="Nagata S."/>
            <person name="Ii K.M."/>
            <person name="Tsukimi T."/>
            <person name="Miura M.C."/>
            <person name="Galipon J."/>
            <person name="Arakawa K."/>
        </authorList>
    </citation>
    <scope>NUCLEOTIDE SEQUENCE [LARGE SCALE GENOMIC DNA]</scope>
    <source>
        <strain evidence="2">TYRC17</strain>
    </source>
</reference>